<dbReference type="Pfam" id="PF13560">
    <property type="entry name" value="HTH_31"/>
    <property type="match status" value="1"/>
</dbReference>
<comment type="caution">
    <text evidence="2">The sequence shown here is derived from an EMBL/GenBank/DDBJ whole genome shotgun (WGS) entry which is preliminary data.</text>
</comment>
<accession>A0A7C9RXM2</accession>
<dbReference type="SMART" id="SM00530">
    <property type="entry name" value="HTH_XRE"/>
    <property type="match status" value="1"/>
</dbReference>
<protein>
    <submittedName>
        <fullName evidence="2">Helix-turn-helix transcriptional regulator</fullName>
    </submittedName>
</protein>
<dbReference type="InterPro" id="IPR010982">
    <property type="entry name" value="Lambda_DNA-bd_dom_sf"/>
</dbReference>
<dbReference type="GO" id="GO:0003677">
    <property type="term" value="F:DNA binding"/>
    <property type="evidence" value="ECO:0007669"/>
    <property type="project" value="InterPro"/>
</dbReference>
<dbReference type="AlphaFoldDB" id="A0A7C9RXM2"/>
<reference evidence="2 3" key="1">
    <citation type="submission" date="2020-03" db="EMBL/GenBank/DDBJ databases">
        <title>Isolation and identification of active actinomycetes.</title>
        <authorList>
            <person name="Sun X."/>
        </authorList>
    </citation>
    <scope>NUCLEOTIDE SEQUENCE [LARGE SCALE GENOMIC DNA]</scope>
    <source>
        <strain evidence="2 3">NEAU-D13</strain>
    </source>
</reference>
<keyword evidence="3" id="KW-1185">Reference proteome</keyword>
<evidence type="ECO:0000259" key="1">
    <source>
        <dbReference type="PROSITE" id="PS50943"/>
    </source>
</evidence>
<dbReference type="Gene3D" id="1.10.260.40">
    <property type="entry name" value="lambda repressor-like DNA-binding domains"/>
    <property type="match status" value="1"/>
</dbReference>
<sequence length="442" mass="47539">MSNPAKNAVVVPDGPLPLLPPAIWESREVHDAVAADSPGTVVAIARKAHGLRQDELGTLAGFSQSAISRLEAGSNIAYDMRVLRTLQRLLGIPAHLLGLIDRTVPMRSGEARRLGVGGLENVAKDLVVGMEGKALMALCASAAFGPANGTGALADDAVSQLLVLRRIVNDAHNWRGTGALIPAVRGMYDFIDVLRRNARGDVRRRLLGTGAMYAEFYGWLHEEMGDMRGAGAWTSRALEQGQAADDRDVVAYCYVRMSQLAEVEGDDDRVIGLARAAQRETGLSSVVRAMALRQEARGLARAGVDASMQRFDLSHSLVQTVQRPQTDEYSIGYCFTELHVQMQRAASMVDLADHQHAIDAYTALMPRWGGICQWEQGVHTAKLAYAHAASGDVEQAVTFGFAALDLARATGSQLIVNELDKLDPWAASPAIAALAAEVTQLR</sequence>
<dbReference type="RefSeq" id="WP_166054274.1">
    <property type="nucleotide sequence ID" value="NZ_JAAMPJ010000016.1"/>
</dbReference>
<proteinExistence type="predicted"/>
<dbReference type="CDD" id="cd00093">
    <property type="entry name" value="HTH_XRE"/>
    <property type="match status" value="1"/>
</dbReference>
<gene>
    <name evidence="2" type="ORF">G7043_41800</name>
</gene>
<dbReference type="SUPFAM" id="SSF47413">
    <property type="entry name" value="lambda repressor-like DNA-binding domains"/>
    <property type="match status" value="1"/>
</dbReference>
<dbReference type="InterPro" id="IPR001387">
    <property type="entry name" value="Cro/C1-type_HTH"/>
</dbReference>
<organism evidence="2 3">
    <name type="scientific">Lentzea alba</name>
    <dbReference type="NCBI Taxonomy" id="2714351"/>
    <lineage>
        <taxon>Bacteria</taxon>
        <taxon>Bacillati</taxon>
        <taxon>Actinomycetota</taxon>
        <taxon>Actinomycetes</taxon>
        <taxon>Pseudonocardiales</taxon>
        <taxon>Pseudonocardiaceae</taxon>
        <taxon>Lentzea</taxon>
    </lineage>
</organism>
<dbReference type="EMBL" id="JAAMPJ010000016">
    <property type="protein sequence ID" value="NGY65447.1"/>
    <property type="molecule type" value="Genomic_DNA"/>
</dbReference>
<dbReference type="PROSITE" id="PS50943">
    <property type="entry name" value="HTH_CROC1"/>
    <property type="match status" value="1"/>
</dbReference>
<name>A0A7C9RXM2_9PSEU</name>
<evidence type="ECO:0000313" key="3">
    <source>
        <dbReference type="Proteomes" id="UP000481360"/>
    </source>
</evidence>
<feature type="domain" description="HTH cro/C1-type" evidence="1">
    <location>
        <begin position="42"/>
        <end position="97"/>
    </location>
</feature>
<dbReference type="Proteomes" id="UP000481360">
    <property type="component" value="Unassembled WGS sequence"/>
</dbReference>
<evidence type="ECO:0000313" key="2">
    <source>
        <dbReference type="EMBL" id="NGY65447.1"/>
    </source>
</evidence>